<dbReference type="Proteomes" id="UP000887013">
    <property type="component" value="Unassembled WGS sequence"/>
</dbReference>
<keyword evidence="2" id="KW-1185">Reference proteome</keyword>
<protein>
    <submittedName>
        <fullName evidence="1">Uncharacterized protein</fullName>
    </submittedName>
</protein>
<accession>A0A8X6UIM4</accession>
<dbReference type="AlphaFoldDB" id="A0A8X6UIM4"/>
<reference evidence="1" key="1">
    <citation type="submission" date="2020-08" db="EMBL/GenBank/DDBJ databases">
        <title>Multicomponent nature underlies the extraordinary mechanical properties of spider dragline silk.</title>
        <authorList>
            <person name="Kono N."/>
            <person name="Nakamura H."/>
            <person name="Mori M."/>
            <person name="Yoshida Y."/>
            <person name="Ohtoshi R."/>
            <person name="Malay A.D."/>
            <person name="Moran D.A.P."/>
            <person name="Tomita M."/>
            <person name="Numata K."/>
            <person name="Arakawa K."/>
        </authorList>
    </citation>
    <scope>NUCLEOTIDE SEQUENCE</scope>
</reference>
<name>A0A8X6UIM4_NEPPI</name>
<proteinExistence type="predicted"/>
<evidence type="ECO:0000313" key="1">
    <source>
        <dbReference type="EMBL" id="GFU37362.1"/>
    </source>
</evidence>
<gene>
    <name evidence="1" type="ORF">NPIL_347531</name>
</gene>
<organism evidence="1 2">
    <name type="scientific">Nephila pilipes</name>
    <name type="common">Giant wood spider</name>
    <name type="synonym">Nephila maculata</name>
    <dbReference type="NCBI Taxonomy" id="299642"/>
    <lineage>
        <taxon>Eukaryota</taxon>
        <taxon>Metazoa</taxon>
        <taxon>Ecdysozoa</taxon>
        <taxon>Arthropoda</taxon>
        <taxon>Chelicerata</taxon>
        <taxon>Arachnida</taxon>
        <taxon>Araneae</taxon>
        <taxon>Araneomorphae</taxon>
        <taxon>Entelegynae</taxon>
        <taxon>Araneoidea</taxon>
        <taxon>Nephilidae</taxon>
        <taxon>Nephila</taxon>
    </lineage>
</organism>
<evidence type="ECO:0000313" key="2">
    <source>
        <dbReference type="Proteomes" id="UP000887013"/>
    </source>
</evidence>
<comment type="caution">
    <text evidence="1">The sequence shown here is derived from an EMBL/GenBank/DDBJ whole genome shotgun (WGS) entry which is preliminary data.</text>
</comment>
<dbReference type="EMBL" id="BMAW01131001">
    <property type="protein sequence ID" value="GFU37362.1"/>
    <property type="molecule type" value="Genomic_DNA"/>
</dbReference>
<sequence>MEESSHLEYLFTYAHHSRFSRSDQHINIHYLLGRLPSTAPETPMYPFYGKQHSLHKVGVKLGVPLALNRIKDKE</sequence>